<feature type="transmembrane region" description="Helical" evidence="2">
    <location>
        <begin position="33"/>
        <end position="57"/>
    </location>
</feature>
<dbReference type="Pfam" id="PF09527">
    <property type="entry name" value="ATPase_gene1"/>
    <property type="match status" value="1"/>
</dbReference>
<keyword evidence="2" id="KW-0812">Transmembrane</keyword>
<proteinExistence type="predicted"/>
<gene>
    <name evidence="3" type="ORF">GNH96_14070</name>
</gene>
<dbReference type="InterPro" id="IPR032820">
    <property type="entry name" value="ATPase_put"/>
</dbReference>
<dbReference type="AlphaFoldDB" id="A0A858QBA3"/>
<name>A0A858QBA3_9GAMM</name>
<dbReference type="NCBIfam" id="TIGR02230">
    <property type="entry name" value="ATPase_gene1"/>
    <property type="match status" value="1"/>
</dbReference>
<feature type="transmembrane region" description="Helical" evidence="2">
    <location>
        <begin position="69"/>
        <end position="89"/>
    </location>
</feature>
<dbReference type="EMBL" id="CP046565">
    <property type="protein sequence ID" value="QJD30966.1"/>
    <property type="molecule type" value="Genomic_DNA"/>
</dbReference>
<dbReference type="KEGG" id="metu:GNH96_14070"/>
<accession>A0A858QBA3</accession>
<evidence type="ECO:0000313" key="3">
    <source>
        <dbReference type="EMBL" id="QJD30966.1"/>
    </source>
</evidence>
<dbReference type="Proteomes" id="UP000503004">
    <property type="component" value="Chromosome"/>
</dbReference>
<evidence type="ECO:0000256" key="1">
    <source>
        <dbReference type="SAM" id="MobiDB-lite"/>
    </source>
</evidence>
<evidence type="ECO:0000313" key="4">
    <source>
        <dbReference type="Proteomes" id="UP000503004"/>
    </source>
</evidence>
<evidence type="ECO:0000256" key="2">
    <source>
        <dbReference type="SAM" id="Phobius"/>
    </source>
</evidence>
<protein>
    <submittedName>
        <fullName evidence="3">F0F1 ATP synthase subunit</fullName>
    </submittedName>
</protein>
<dbReference type="RefSeq" id="WP_169604239.1">
    <property type="nucleotide sequence ID" value="NZ_CP046565.1"/>
</dbReference>
<keyword evidence="2" id="KW-0472">Membrane</keyword>
<keyword evidence="4" id="KW-1185">Reference proteome</keyword>
<feature type="region of interest" description="Disordered" evidence="1">
    <location>
        <begin position="1"/>
        <end position="24"/>
    </location>
</feature>
<dbReference type="InterPro" id="IPR011744">
    <property type="entry name" value="ATPase_gene1"/>
</dbReference>
<keyword evidence="2" id="KW-1133">Transmembrane helix</keyword>
<organism evidence="3 4">
    <name type="scientific">Methylococcus geothermalis</name>
    <dbReference type="NCBI Taxonomy" id="2681310"/>
    <lineage>
        <taxon>Bacteria</taxon>
        <taxon>Pseudomonadati</taxon>
        <taxon>Pseudomonadota</taxon>
        <taxon>Gammaproteobacteria</taxon>
        <taxon>Methylococcales</taxon>
        <taxon>Methylococcaceae</taxon>
        <taxon>Methylococcus</taxon>
    </lineage>
</organism>
<sequence>MKPPLPNSRTRLSATVDRQAQRLRRAERERRGVLAQTAYLGTLGLVFVLPLVAGAYLGRWLDQHSAGYSIRWTLSLLFLGLVVGAWNAWQLIRRHED</sequence>
<reference evidence="4" key="1">
    <citation type="submission" date="2019-12" db="EMBL/GenBank/DDBJ databases">
        <authorList>
            <person name="Awala S.I."/>
            <person name="Rhee S.K."/>
        </authorList>
    </citation>
    <scope>NUCLEOTIDE SEQUENCE [LARGE SCALE GENOMIC DNA]</scope>
    <source>
        <strain evidence="4">IM1</strain>
    </source>
</reference>